<dbReference type="EMBL" id="CP159534">
    <property type="protein sequence ID" value="XCJ73904.1"/>
    <property type="molecule type" value="Genomic_DNA"/>
</dbReference>
<name>A0AAU8J0W9_9ACTN</name>
<dbReference type="KEGG" id="stac:ABII15_29825"/>
<proteinExistence type="predicted"/>
<accession>A0AAU8J0W9</accession>
<evidence type="ECO:0000313" key="2">
    <source>
        <dbReference type="EMBL" id="XCJ73904.1"/>
    </source>
</evidence>
<organism evidence="2">
    <name type="scientific">Streptomyces tabacisoli</name>
    <dbReference type="NCBI Taxonomy" id="3156398"/>
    <lineage>
        <taxon>Bacteria</taxon>
        <taxon>Bacillati</taxon>
        <taxon>Actinomycetota</taxon>
        <taxon>Actinomycetes</taxon>
        <taxon>Kitasatosporales</taxon>
        <taxon>Streptomycetaceae</taxon>
        <taxon>Streptomyces</taxon>
    </lineage>
</organism>
<reference evidence="2" key="1">
    <citation type="submission" date="2024-06" db="EMBL/GenBank/DDBJ databases">
        <title>Streptomyces sp. strain HUAS MG91 genome sequences.</title>
        <authorList>
            <person name="Mo P."/>
        </authorList>
    </citation>
    <scope>NUCLEOTIDE SEQUENCE</scope>
    <source>
        <strain evidence="2">HUAS MG91</strain>
    </source>
</reference>
<dbReference type="AlphaFoldDB" id="A0AAU8J0W9"/>
<evidence type="ECO:0008006" key="3">
    <source>
        <dbReference type="Google" id="ProtNLM"/>
    </source>
</evidence>
<gene>
    <name evidence="2" type="ORF">ABII15_29825</name>
</gene>
<sequence>MTPSARLLRAPWQPGPASAGTAGPVLVSVTEFTADSGPRSVGVAVNGLRLRRSWPATEGAVGIWLWTDPVRRRSGSVSAWTDVRHLTAFVRRPDHARTVRAFRGHGTTRATAWTVPHWDAAAVWRAAREILVGAAPWPAPSYGTGRSAR</sequence>
<evidence type="ECO:0000256" key="1">
    <source>
        <dbReference type="SAM" id="MobiDB-lite"/>
    </source>
</evidence>
<dbReference type="RefSeq" id="WP_353945353.1">
    <property type="nucleotide sequence ID" value="NZ_CP159534.1"/>
</dbReference>
<protein>
    <recommendedName>
        <fullName evidence="3">DUF3291 domain-containing protein</fullName>
    </recommendedName>
</protein>
<feature type="region of interest" description="Disordered" evidence="1">
    <location>
        <begin position="1"/>
        <end position="20"/>
    </location>
</feature>